<dbReference type="Proteomes" id="UP000266673">
    <property type="component" value="Unassembled WGS sequence"/>
</dbReference>
<dbReference type="EMBL" id="QKWP01000052">
    <property type="protein sequence ID" value="RIB28919.1"/>
    <property type="molecule type" value="Genomic_DNA"/>
</dbReference>
<dbReference type="Pfam" id="PF10433">
    <property type="entry name" value="Beta-prop_RSE1_1st"/>
    <property type="match status" value="1"/>
</dbReference>
<dbReference type="PANTHER" id="PTHR10644">
    <property type="entry name" value="DNA REPAIR/RNA PROCESSING CPSF FAMILY"/>
    <property type="match status" value="1"/>
</dbReference>
<evidence type="ECO:0000313" key="3">
    <source>
        <dbReference type="Proteomes" id="UP000266673"/>
    </source>
</evidence>
<dbReference type="AlphaFoldDB" id="A0A397W6G2"/>
<proteinExistence type="predicted"/>
<accession>A0A397W6G2</accession>
<gene>
    <name evidence="2" type="ORF">C2G38_2156762</name>
</gene>
<name>A0A397W6G2_9GLOM</name>
<reference evidence="2 3" key="1">
    <citation type="submission" date="2018-06" db="EMBL/GenBank/DDBJ databases">
        <title>Comparative genomics reveals the genomic features of Rhizophagus irregularis, R. cerebriforme, R. diaphanum and Gigaspora rosea, and their symbiotic lifestyle signature.</title>
        <authorList>
            <person name="Morin E."/>
            <person name="San Clemente H."/>
            <person name="Chen E.C.H."/>
            <person name="De La Providencia I."/>
            <person name="Hainaut M."/>
            <person name="Kuo A."/>
            <person name="Kohler A."/>
            <person name="Murat C."/>
            <person name="Tang N."/>
            <person name="Roy S."/>
            <person name="Loubradou J."/>
            <person name="Henrissat B."/>
            <person name="Grigoriev I.V."/>
            <person name="Corradi N."/>
            <person name="Roux C."/>
            <person name="Martin F.M."/>
        </authorList>
    </citation>
    <scope>NUCLEOTIDE SEQUENCE [LARGE SCALE GENOMIC DNA]</scope>
    <source>
        <strain evidence="2 3">DAOM 194757</strain>
    </source>
</reference>
<evidence type="ECO:0000259" key="1">
    <source>
        <dbReference type="Pfam" id="PF10433"/>
    </source>
</evidence>
<dbReference type="InterPro" id="IPR018846">
    <property type="entry name" value="Beta-prop_RSE1/DDB1/CPSF1_1st"/>
</dbReference>
<dbReference type="Gene3D" id="2.130.10.10">
    <property type="entry name" value="YVTN repeat-like/Quinoprotein amine dehydrogenase"/>
    <property type="match status" value="2"/>
</dbReference>
<keyword evidence="3" id="KW-1185">Reference proteome</keyword>
<evidence type="ECO:0000313" key="2">
    <source>
        <dbReference type="EMBL" id="RIB28919.1"/>
    </source>
</evidence>
<feature type="domain" description="RSE1/DDB1/CPSF1 first beta-propeller" evidence="1">
    <location>
        <begin position="49"/>
        <end position="197"/>
    </location>
</feature>
<dbReference type="InterPro" id="IPR015943">
    <property type="entry name" value="WD40/YVTN_repeat-like_dom_sf"/>
</dbReference>
<sequence length="496" mass="55938">MASYLDFSDRHRDLENSKLRVYAKTAVHSCVIHKMLVCALRGKERKDIILSKITQEGDLISIIEQPMFGTIKDLAALHCHFSSPLLFDPVNETVQMYLGDDISELQHLRVIPGQRCYRKNKAVTSIIGSCVETSRKTGRFQIIKEIPLSQPGFDYQKLGRLVCIDPSGCLIAVAAWQNIFQLFSLHRGPKVSFDQISQISKLAIVIYQFWAEDAPERNITSLPLRKNEPFPLHIIPLPNFPECFLLVNFGAYKVSTDLVLIKIVEKYLVCVFNEDKLGEYSLVLMTAFAYPADEYVPKRTSLLPHSSQQYGYAGVENGDFYRIDITSDVQIVYILLQKGLNSNGTVMTMLCFDPDVGDFVIISGEMSDGAVALNNALWNLKYNNDDKADFFLALSYANSTRLMNVSQGELHDISEYSGLLLLVPLPALYFKSIVWKLLYINKPNVELEAMVENTSSRWTPPENTVIDVVAVYDSIAVIVLSAINRNVIILLRDNIT</sequence>
<organism evidence="2 3">
    <name type="scientific">Gigaspora rosea</name>
    <dbReference type="NCBI Taxonomy" id="44941"/>
    <lineage>
        <taxon>Eukaryota</taxon>
        <taxon>Fungi</taxon>
        <taxon>Fungi incertae sedis</taxon>
        <taxon>Mucoromycota</taxon>
        <taxon>Glomeromycotina</taxon>
        <taxon>Glomeromycetes</taxon>
        <taxon>Diversisporales</taxon>
        <taxon>Gigasporaceae</taxon>
        <taxon>Gigaspora</taxon>
    </lineage>
</organism>
<dbReference type="STRING" id="44941.A0A397W6G2"/>
<protein>
    <recommendedName>
        <fullName evidence="1">RSE1/DDB1/CPSF1 first beta-propeller domain-containing protein</fullName>
    </recommendedName>
</protein>
<dbReference type="OrthoDB" id="20774at2759"/>
<dbReference type="InterPro" id="IPR050358">
    <property type="entry name" value="RSE1/DDB1/CFT1"/>
</dbReference>
<comment type="caution">
    <text evidence="2">The sequence shown here is derived from an EMBL/GenBank/DDBJ whole genome shotgun (WGS) entry which is preliminary data.</text>
</comment>